<dbReference type="PANTHER" id="PTHR35201:SF4">
    <property type="entry name" value="BETA-PINACENE SYNTHASE-RELATED"/>
    <property type="match status" value="1"/>
</dbReference>
<accession>A0A100IJK8</accession>
<organism evidence="5 6">
    <name type="scientific">Aspergillus niger</name>
    <dbReference type="NCBI Taxonomy" id="5061"/>
    <lineage>
        <taxon>Eukaryota</taxon>
        <taxon>Fungi</taxon>
        <taxon>Dikarya</taxon>
        <taxon>Ascomycota</taxon>
        <taxon>Pezizomycotina</taxon>
        <taxon>Eurotiomycetes</taxon>
        <taxon>Eurotiomycetidae</taxon>
        <taxon>Eurotiales</taxon>
        <taxon>Aspergillaceae</taxon>
        <taxon>Aspergillus</taxon>
        <taxon>Aspergillus subgen. Circumdati</taxon>
    </lineage>
</organism>
<evidence type="ECO:0000313" key="5">
    <source>
        <dbReference type="EMBL" id="GAQ42432.1"/>
    </source>
</evidence>
<protein>
    <recommendedName>
        <fullName evidence="4">Terpene synthase</fullName>
        <ecNumber evidence="4">4.2.3.-</ecNumber>
    </recommendedName>
</protein>
<dbReference type="Proteomes" id="UP000068243">
    <property type="component" value="Unassembled WGS sequence"/>
</dbReference>
<gene>
    <name evidence="5" type="ORF">ABL_05093</name>
</gene>
<dbReference type="GO" id="GO:0046872">
    <property type="term" value="F:metal ion binding"/>
    <property type="evidence" value="ECO:0007669"/>
    <property type="project" value="UniProtKB-KW"/>
</dbReference>
<dbReference type="SUPFAM" id="SSF48576">
    <property type="entry name" value="Terpenoid synthases"/>
    <property type="match status" value="1"/>
</dbReference>
<dbReference type="GO" id="GO:0008299">
    <property type="term" value="P:isoprenoid biosynthetic process"/>
    <property type="evidence" value="ECO:0007669"/>
    <property type="project" value="UniProtKB-ARBA"/>
</dbReference>
<keyword evidence="3 4" id="KW-0460">Magnesium</keyword>
<comment type="similarity">
    <text evidence="2 4">Belongs to the terpene synthase family.</text>
</comment>
<dbReference type="AlphaFoldDB" id="A0A100IJK8"/>
<dbReference type="OrthoDB" id="2861623at2759"/>
<evidence type="ECO:0000256" key="4">
    <source>
        <dbReference type="RuleBase" id="RU366034"/>
    </source>
</evidence>
<dbReference type="EC" id="4.2.3.-" evidence="4"/>
<evidence type="ECO:0000256" key="1">
    <source>
        <dbReference type="ARBA" id="ARBA00001946"/>
    </source>
</evidence>
<dbReference type="InterPro" id="IPR008949">
    <property type="entry name" value="Isoprenoid_synthase_dom_sf"/>
</dbReference>
<reference evidence="6" key="1">
    <citation type="journal article" date="2016" name="Genome Announc.">
        <title>Draft genome sequence of Aspergillus niger strain An76.</title>
        <authorList>
            <person name="Gong W."/>
            <person name="Cheng Z."/>
            <person name="Zhang H."/>
            <person name="Liu L."/>
            <person name="Gao P."/>
            <person name="Wang L."/>
        </authorList>
    </citation>
    <scope>NUCLEOTIDE SEQUENCE [LARGE SCALE GENOMIC DNA]</scope>
    <source>
        <strain evidence="6">An76</strain>
    </source>
</reference>
<comment type="cofactor">
    <cofactor evidence="1 4">
        <name>Mg(2+)</name>
        <dbReference type="ChEBI" id="CHEBI:18420"/>
    </cofactor>
</comment>
<dbReference type="VEuPathDB" id="FungiDB:ASPNIDRAFT2_1154415"/>
<dbReference type="VEuPathDB" id="FungiDB:An11g06260"/>
<dbReference type="EMBL" id="BCMY01000007">
    <property type="protein sequence ID" value="GAQ42432.1"/>
    <property type="molecule type" value="Genomic_DNA"/>
</dbReference>
<keyword evidence="4" id="KW-0456">Lyase</keyword>
<evidence type="ECO:0000256" key="3">
    <source>
        <dbReference type="ARBA" id="ARBA00022842"/>
    </source>
</evidence>
<dbReference type="PANTHER" id="PTHR35201">
    <property type="entry name" value="TERPENE SYNTHASE"/>
    <property type="match status" value="1"/>
</dbReference>
<proteinExistence type="inferred from homology"/>
<evidence type="ECO:0000256" key="2">
    <source>
        <dbReference type="ARBA" id="ARBA00006333"/>
    </source>
</evidence>
<dbReference type="InterPro" id="IPR034686">
    <property type="entry name" value="Terpene_cyclase-like_2"/>
</dbReference>
<evidence type="ECO:0000313" key="6">
    <source>
        <dbReference type="Proteomes" id="UP000068243"/>
    </source>
</evidence>
<dbReference type="Pfam" id="PF19086">
    <property type="entry name" value="Terpene_syn_C_2"/>
    <property type="match status" value="1"/>
</dbReference>
<name>A0A100IJK8_ASPNG</name>
<dbReference type="GO" id="GO:0010333">
    <property type="term" value="F:terpene synthase activity"/>
    <property type="evidence" value="ECO:0007669"/>
    <property type="project" value="InterPro"/>
</dbReference>
<dbReference type="Gene3D" id="1.10.600.10">
    <property type="entry name" value="Farnesyl Diphosphate Synthase"/>
    <property type="match status" value="2"/>
</dbReference>
<keyword evidence="4" id="KW-0479">Metal-binding</keyword>
<dbReference type="VEuPathDB" id="FungiDB:M747DRAFT_349653"/>
<sequence length="188" mass="21357">MSAKSAQNERLGPLSNSFRRILTVTKSVTRKVLLAAMIDYVSSVDYVDSIYSDNKIPSLQQYWSRRDRTAGVHPVIATIPQNDMFSMRKEAKDGQVENLVPIIMLNENLRASQAMKVAFMLAQESARGFYEVVDKMRQTAKGRHRAVADIFIEGCRNIVMGLTHWSYTGERYFTAGEADEDNTIHFEL</sequence>
<comment type="caution">
    <text evidence="5">The sequence shown here is derived from an EMBL/GenBank/DDBJ whole genome shotgun (WGS) entry which is preliminary data.</text>
</comment>
<dbReference type="VEuPathDB" id="FungiDB:ATCC64974_91930"/>